<evidence type="ECO:0000313" key="1">
    <source>
        <dbReference type="EMBL" id="MFD1143017.1"/>
    </source>
</evidence>
<gene>
    <name evidence="1" type="ORF">ACFQ4C_17960</name>
</gene>
<sequence>MPVNYKDYHPMWKRISRFVRLIRAKNKCEQCGAPHLETIARAKDGTYMNIDGEVFNEETGEYLGMARGSEYMEDRFVKIVLTVAHLDHDPKNNDLVNLKALCQRCHLAHDRKDNNLRRKYGKNYRVWNLFTQNS</sequence>
<comment type="caution">
    <text evidence="1">The sequence shown here is derived from an EMBL/GenBank/DDBJ whole genome shotgun (WGS) entry which is preliminary data.</text>
</comment>
<evidence type="ECO:0008006" key="3">
    <source>
        <dbReference type="Google" id="ProtNLM"/>
    </source>
</evidence>
<organism evidence="1 2">
    <name type="scientific">Larkinella insperata</name>
    <dbReference type="NCBI Taxonomy" id="332158"/>
    <lineage>
        <taxon>Bacteria</taxon>
        <taxon>Pseudomonadati</taxon>
        <taxon>Bacteroidota</taxon>
        <taxon>Cytophagia</taxon>
        <taxon>Cytophagales</taxon>
        <taxon>Spirosomataceae</taxon>
        <taxon>Larkinella</taxon>
    </lineage>
</organism>
<keyword evidence="2" id="KW-1185">Reference proteome</keyword>
<protein>
    <recommendedName>
        <fullName evidence="3">HNH endonuclease</fullName>
    </recommendedName>
</protein>
<reference evidence="2" key="1">
    <citation type="journal article" date="2019" name="Int. J. Syst. Evol. Microbiol.">
        <title>The Global Catalogue of Microorganisms (GCM) 10K type strain sequencing project: providing services to taxonomists for standard genome sequencing and annotation.</title>
        <authorList>
            <consortium name="The Broad Institute Genomics Platform"/>
            <consortium name="The Broad Institute Genome Sequencing Center for Infectious Disease"/>
            <person name="Wu L."/>
            <person name="Ma J."/>
        </authorList>
    </citation>
    <scope>NUCLEOTIDE SEQUENCE [LARGE SCALE GENOMIC DNA]</scope>
    <source>
        <strain evidence="2">CCUG 55608</strain>
    </source>
</reference>
<accession>A0ABW3QBR0</accession>
<dbReference type="RefSeq" id="WP_265990842.1">
    <property type="nucleotide sequence ID" value="NZ_CP110973.1"/>
</dbReference>
<name>A0ABW3QBR0_9BACT</name>
<evidence type="ECO:0000313" key="2">
    <source>
        <dbReference type="Proteomes" id="UP001597116"/>
    </source>
</evidence>
<dbReference type="EMBL" id="JBHTLP010000011">
    <property type="protein sequence ID" value="MFD1143017.1"/>
    <property type="molecule type" value="Genomic_DNA"/>
</dbReference>
<dbReference type="Proteomes" id="UP001597116">
    <property type="component" value="Unassembled WGS sequence"/>
</dbReference>
<proteinExistence type="predicted"/>